<dbReference type="GO" id="GO:0003677">
    <property type="term" value="F:DNA binding"/>
    <property type="evidence" value="ECO:0007669"/>
    <property type="project" value="UniProtKB-KW"/>
</dbReference>
<sequence>MPEREAEDNVVRTPLPYPILIHTQHYLSTSSSIDIEFPMALTQYESGQIVFQISVPLTQEAPYHARRPHNKSRTGCLACKKRHVKCDETRPGCQRCQKRAIPCSYAPDRKPDRSNALASATSINQWTGVAFSLSLKDMESMVLQALETDMKWSSSPLERTRNARSLSLVAFQHFVNYSTETVGHPSLRRVLNTDMIRVAFASPYLMYTVLAVGILHLNRVSPGNERCSLVESYLWQQAIHRYQAALCSSVTRENVDALLSTCILMGVMSLCPERFSPTDSWVLTNRPEDMNWLCLQSGLRCITSLAGPSLSGSIWAPAFKDTHKEEFQIYSNQVQQGRAGLDTELADLCEIDDCTTKETSPYHSPLRVLAVIMKLEKSARAADQCKMWVGRLEPNFLALLRQRDPPALLIVAHWMGLMCHFSQWKPWVECRIRSECVAICMYLETSTDPRVLRLLRFPADACGYPMLAS</sequence>
<dbReference type="OrthoDB" id="416217at2759"/>
<dbReference type="InterPro" id="IPR053157">
    <property type="entry name" value="Sterol_Uptake_Regulator"/>
</dbReference>
<comment type="caution">
    <text evidence="6">The sequence shown here is derived from an EMBL/GenBank/DDBJ whole genome shotgun (WGS) entry which is preliminary data.</text>
</comment>
<dbReference type="EMBL" id="MSFM01000007">
    <property type="protein sequence ID" value="PKY03461.1"/>
    <property type="molecule type" value="Genomic_DNA"/>
</dbReference>
<evidence type="ECO:0000259" key="5">
    <source>
        <dbReference type="PROSITE" id="PS50048"/>
    </source>
</evidence>
<keyword evidence="1" id="KW-0805">Transcription regulation</keyword>
<dbReference type="CDD" id="cd00067">
    <property type="entry name" value="GAL4"/>
    <property type="match status" value="1"/>
</dbReference>
<evidence type="ECO:0000313" key="7">
    <source>
        <dbReference type="Proteomes" id="UP000234254"/>
    </source>
</evidence>
<dbReference type="InterPro" id="IPR001138">
    <property type="entry name" value="Zn2Cys6_DnaBD"/>
</dbReference>
<keyword evidence="2" id="KW-0238">DNA-binding</keyword>
<protein>
    <submittedName>
        <fullName evidence="6">C6 transcription factor</fullName>
    </submittedName>
</protein>
<dbReference type="PANTHER" id="PTHR47784:SF9">
    <property type="entry name" value="ZN(II)2CYS6 TRANSCRIPTION FACTOR (EUROFUNG)"/>
    <property type="match status" value="1"/>
</dbReference>
<evidence type="ECO:0000256" key="3">
    <source>
        <dbReference type="ARBA" id="ARBA00023163"/>
    </source>
</evidence>
<dbReference type="PRINTS" id="PR00755">
    <property type="entry name" value="AFLATOXINBRP"/>
</dbReference>
<dbReference type="GeneID" id="36548770"/>
<feature type="domain" description="Zn(2)-C6 fungal-type" evidence="5">
    <location>
        <begin position="75"/>
        <end position="105"/>
    </location>
</feature>
<dbReference type="PROSITE" id="PS50048">
    <property type="entry name" value="ZN2_CY6_FUNGAL_2"/>
    <property type="match status" value="1"/>
</dbReference>
<dbReference type="GO" id="GO:0001228">
    <property type="term" value="F:DNA-binding transcription activator activity, RNA polymerase II-specific"/>
    <property type="evidence" value="ECO:0007669"/>
    <property type="project" value="TreeGrafter"/>
</dbReference>
<gene>
    <name evidence="6" type="ORF">P168DRAFT_327523</name>
</gene>
<dbReference type="VEuPathDB" id="FungiDB:P168DRAFT_327523"/>
<name>A0A2I1D0Q6_ASPC2</name>
<evidence type="ECO:0000313" key="6">
    <source>
        <dbReference type="EMBL" id="PKY03461.1"/>
    </source>
</evidence>
<dbReference type="PANTHER" id="PTHR47784">
    <property type="entry name" value="STEROL UPTAKE CONTROL PROTEIN 2"/>
    <property type="match status" value="1"/>
</dbReference>
<evidence type="ECO:0000256" key="1">
    <source>
        <dbReference type="ARBA" id="ARBA00023015"/>
    </source>
</evidence>
<keyword evidence="7" id="KW-1185">Reference proteome</keyword>
<dbReference type="Gene3D" id="4.10.240.10">
    <property type="entry name" value="Zn(2)-C6 fungal-type DNA-binding domain"/>
    <property type="match status" value="1"/>
</dbReference>
<keyword evidence="4" id="KW-0539">Nucleus</keyword>
<reference evidence="6" key="1">
    <citation type="submission" date="2016-12" db="EMBL/GenBank/DDBJ databases">
        <title>The genomes of Aspergillus section Nigri reveals drivers in fungal speciation.</title>
        <authorList>
            <consortium name="DOE Joint Genome Institute"/>
            <person name="Vesth T.C."/>
            <person name="Nybo J."/>
            <person name="Theobald S."/>
            <person name="Brandl J."/>
            <person name="Frisvad J.C."/>
            <person name="Nielsen K.F."/>
            <person name="Lyhne E.K."/>
            <person name="Kogle M.E."/>
            <person name="Kuo A."/>
            <person name="Riley R."/>
            <person name="Clum A."/>
            <person name="Nolan M."/>
            <person name="Lipzen A."/>
            <person name="Salamov A."/>
            <person name="Henrissat B."/>
            <person name="Wiebenga A."/>
            <person name="De vries R.P."/>
            <person name="Grigoriev I.V."/>
            <person name="Mortensen U.H."/>
            <person name="Andersen M.R."/>
            <person name="Baker S.E."/>
        </authorList>
    </citation>
    <scope>NUCLEOTIDE SEQUENCE</scope>
    <source>
        <strain evidence="6">IBT 28561</strain>
    </source>
</reference>
<dbReference type="PROSITE" id="PS00463">
    <property type="entry name" value="ZN2_CY6_FUNGAL_1"/>
    <property type="match status" value="1"/>
</dbReference>
<dbReference type="GO" id="GO:0008270">
    <property type="term" value="F:zinc ion binding"/>
    <property type="evidence" value="ECO:0007669"/>
    <property type="project" value="InterPro"/>
</dbReference>
<dbReference type="SMART" id="SM00066">
    <property type="entry name" value="GAL4"/>
    <property type="match status" value="1"/>
</dbReference>
<dbReference type="AlphaFoldDB" id="A0A2I1D0Q6"/>
<accession>A0A2I1D0Q6</accession>
<dbReference type="InterPro" id="IPR036864">
    <property type="entry name" value="Zn2-C6_fun-type_DNA-bd_sf"/>
</dbReference>
<dbReference type="SUPFAM" id="SSF57701">
    <property type="entry name" value="Zn2/Cys6 DNA-binding domain"/>
    <property type="match status" value="1"/>
</dbReference>
<evidence type="ECO:0000256" key="4">
    <source>
        <dbReference type="ARBA" id="ARBA00023242"/>
    </source>
</evidence>
<dbReference type="Pfam" id="PF00172">
    <property type="entry name" value="Zn_clus"/>
    <property type="match status" value="1"/>
</dbReference>
<dbReference type="Proteomes" id="UP000234254">
    <property type="component" value="Unassembled WGS sequence"/>
</dbReference>
<organism evidence="6 7">
    <name type="scientific">Aspergillus campestris (strain IBT 28561)</name>
    <dbReference type="NCBI Taxonomy" id="1392248"/>
    <lineage>
        <taxon>Eukaryota</taxon>
        <taxon>Fungi</taxon>
        <taxon>Dikarya</taxon>
        <taxon>Ascomycota</taxon>
        <taxon>Pezizomycotina</taxon>
        <taxon>Eurotiomycetes</taxon>
        <taxon>Eurotiomycetidae</taxon>
        <taxon>Eurotiales</taxon>
        <taxon>Aspergillaceae</taxon>
        <taxon>Aspergillus</taxon>
        <taxon>Aspergillus subgen. Circumdati</taxon>
    </lineage>
</organism>
<evidence type="ECO:0000256" key="2">
    <source>
        <dbReference type="ARBA" id="ARBA00023125"/>
    </source>
</evidence>
<dbReference type="RefSeq" id="XP_024692055.1">
    <property type="nucleotide sequence ID" value="XM_024841246.1"/>
</dbReference>
<proteinExistence type="predicted"/>
<keyword evidence="3" id="KW-0804">Transcription</keyword>